<organism evidence="3 4">
    <name type="scientific">Papiliotrema laurentii</name>
    <name type="common">Cryptococcus laurentii</name>
    <dbReference type="NCBI Taxonomy" id="5418"/>
    <lineage>
        <taxon>Eukaryota</taxon>
        <taxon>Fungi</taxon>
        <taxon>Dikarya</taxon>
        <taxon>Basidiomycota</taxon>
        <taxon>Agaricomycotina</taxon>
        <taxon>Tremellomycetes</taxon>
        <taxon>Tremellales</taxon>
        <taxon>Rhynchogastremaceae</taxon>
        <taxon>Papiliotrema</taxon>
    </lineage>
</organism>
<dbReference type="InterPro" id="IPR054708">
    <property type="entry name" value="MTPAP-like_central"/>
</dbReference>
<feature type="region of interest" description="Disordered" evidence="1">
    <location>
        <begin position="158"/>
        <end position="213"/>
    </location>
</feature>
<feature type="region of interest" description="Disordered" evidence="1">
    <location>
        <begin position="315"/>
        <end position="337"/>
    </location>
</feature>
<feature type="compositionally biased region" description="Polar residues" evidence="1">
    <location>
        <begin position="198"/>
        <end position="213"/>
    </location>
</feature>
<feature type="compositionally biased region" description="Gly residues" evidence="1">
    <location>
        <begin position="921"/>
        <end position="930"/>
    </location>
</feature>
<comment type="caution">
    <text evidence="3">The sequence shown here is derived from an EMBL/GenBank/DDBJ whole genome shotgun (WGS) entry which is preliminary data.</text>
</comment>
<dbReference type="AlphaFoldDB" id="A0AAD9FSN7"/>
<dbReference type="PANTHER" id="PTHR12271">
    <property type="entry name" value="POLY A POLYMERASE CID PAP -RELATED"/>
    <property type="match status" value="1"/>
</dbReference>
<dbReference type="InterPro" id="IPR043519">
    <property type="entry name" value="NT_sf"/>
</dbReference>
<name>A0AAD9FSN7_PAPLA</name>
<feature type="region of interest" description="Disordered" evidence="1">
    <location>
        <begin position="46"/>
        <end position="66"/>
    </location>
</feature>
<dbReference type="SUPFAM" id="SSF81631">
    <property type="entry name" value="PAP/OAS1 substrate-binding domain"/>
    <property type="match status" value="1"/>
</dbReference>
<dbReference type="Proteomes" id="UP001182556">
    <property type="component" value="Unassembled WGS sequence"/>
</dbReference>
<evidence type="ECO:0000313" key="3">
    <source>
        <dbReference type="EMBL" id="KAK1925546.1"/>
    </source>
</evidence>
<feature type="compositionally biased region" description="Low complexity" evidence="1">
    <location>
        <begin position="162"/>
        <end position="183"/>
    </location>
</feature>
<feature type="compositionally biased region" description="Basic and acidic residues" evidence="1">
    <location>
        <begin position="397"/>
        <end position="406"/>
    </location>
</feature>
<dbReference type="Gene3D" id="3.30.460.10">
    <property type="entry name" value="Beta Polymerase, domain 2"/>
    <property type="match status" value="1"/>
</dbReference>
<dbReference type="EMBL" id="JAODAN010000003">
    <property type="protein sequence ID" value="KAK1925546.1"/>
    <property type="molecule type" value="Genomic_DNA"/>
</dbReference>
<evidence type="ECO:0000313" key="4">
    <source>
        <dbReference type="Proteomes" id="UP001182556"/>
    </source>
</evidence>
<feature type="compositionally biased region" description="Low complexity" evidence="1">
    <location>
        <begin position="315"/>
        <end position="324"/>
    </location>
</feature>
<dbReference type="PANTHER" id="PTHR12271:SF40">
    <property type="entry name" value="POLY(A) RNA POLYMERASE GLD2"/>
    <property type="match status" value="1"/>
</dbReference>
<protein>
    <recommendedName>
        <fullName evidence="2">Poly(A) RNA polymerase mitochondrial-like central palm domain-containing protein</fullName>
    </recommendedName>
</protein>
<keyword evidence="4" id="KW-1185">Reference proteome</keyword>
<dbReference type="Pfam" id="PF22600">
    <property type="entry name" value="MTPAP-like_central"/>
    <property type="match status" value="1"/>
</dbReference>
<reference evidence="3" key="1">
    <citation type="submission" date="2023-02" db="EMBL/GenBank/DDBJ databases">
        <title>Identification and recombinant expression of a fungal hydrolase from Papiliotrema laurentii that hydrolyzes apple cutin and clears colloidal polyester polyurethane.</title>
        <authorList>
            <consortium name="DOE Joint Genome Institute"/>
            <person name="Roman V.A."/>
            <person name="Bojanowski C."/>
            <person name="Crable B.R."/>
            <person name="Wagner D.N."/>
            <person name="Hung C.S."/>
            <person name="Nadeau L.J."/>
            <person name="Schratz L."/>
            <person name="Haridas S."/>
            <person name="Pangilinan J."/>
            <person name="Lipzen A."/>
            <person name="Na H."/>
            <person name="Yan M."/>
            <person name="Ng V."/>
            <person name="Grigoriev I.V."/>
            <person name="Spatafora J.W."/>
            <person name="Barlow D."/>
            <person name="Biffinger J."/>
            <person name="Kelley-Loughnane N."/>
            <person name="Varaljay V.A."/>
            <person name="Crookes-Goodson W.J."/>
        </authorList>
    </citation>
    <scope>NUCLEOTIDE SEQUENCE</scope>
    <source>
        <strain evidence="3">5307AH</strain>
    </source>
</reference>
<feature type="region of interest" description="Disordered" evidence="1">
    <location>
        <begin position="911"/>
        <end position="972"/>
    </location>
</feature>
<feature type="region of interest" description="Disordered" evidence="1">
    <location>
        <begin position="397"/>
        <end position="427"/>
    </location>
</feature>
<feature type="compositionally biased region" description="Basic and acidic residues" evidence="1">
    <location>
        <begin position="49"/>
        <end position="60"/>
    </location>
</feature>
<evidence type="ECO:0000256" key="1">
    <source>
        <dbReference type="SAM" id="MobiDB-lite"/>
    </source>
</evidence>
<proteinExistence type="predicted"/>
<evidence type="ECO:0000259" key="2">
    <source>
        <dbReference type="Pfam" id="PF22600"/>
    </source>
</evidence>
<accession>A0AAD9FSN7</accession>
<sequence>MASAEAVIMTHPLESFLAPIDDLITFQESVPFNAVQSEISIFDPFSTDKTAKPAESRPAKAQDSQCSTLHTHAAVFVPRLQAFEHGKATTTSETRPENRHSMVDERVRNSGTDQPTSDANPTTVLVEIIKSSPRSAPTPLLSPPPSSPSIAAYLSGRTTLASSPSRPITPLSLSSTSPCPVLSRRPFAETLPGVGDSEPTTVRTSISSPPVEQSQDYTDVIITKDDEVEHLFIFSAKPASVETLEETPLVDTSIDLGPERKATGTAFTVLESTIAPTRSLIDRSPRSPGVSVPRHRAKLISVEPFVDATSLDISSSSSHSLTSLNKTRQSGALKETEGRAVATPILVDHWEPDEGMAKRGGRTLSNAFTMSQKNGAHRHSGLNGEGQLVDVGIPVNRGDRERSDARHLRRKMGLPSPSPRHDSPIQPGPAYNDYSDVHKRYQAISPYRQLLSRATPRKTIPRRLLNPSSGDPLQSTLMKSWQMMEPSEHQKRHISQLLEELSVMINRRLSDPGSSSIKGKRRFEVDVFGSVSWGGETGNNGDLDLIVLDHAMTSGYHPSEWKVPPGRRPTPNGSGARTPFKNLPAVYRMRALERNLQDIGMTATEAILHANTPIVKFRYPRANLECDINVNDLGGWYNSSLILHYCLISPHLLRPLVHAVKLWAKAFELNDPSGARGPATLSSYCYTLMAIAYLQHRGALPNLQAKVEAILPGDPVRQDKDTIWVGWGKEQGIKATIGFDRAPPPDWEPRDKGLTAADALRGFFRFFNTKAKDNAGAFDYNKQIVSILQGGMAPRAHEKGWAARGLAKTRAAMVDEGLEPEEIQRRMAVLREEQNAIELHVGKGDQGIQPRSWDDRHLVVQDPFLWYKNCAGAMSNDGHTRFVAAIEYTDNLLQVPSTTFAQILDNPKPSVLRPISKPRGFRGGYRGRPGGDAPRRGTPGRGTPRGGGPSFRREDGDGRVNGPFTSRGHVDG</sequence>
<dbReference type="SUPFAM" id="SSF81301">
    <property type="entry name" value="Nucleotidyltransferase"/>
    <property type="match status" value="1"/>
</dbReference>
<dbReference type="GO" id="GO:0031123">
    <property type="term" value="P:RNA 3'-end processing"/>
    <property type="evidence" value="ECO:0007669"/>
    <property type="project" value="TreeGrafter"/>
</dbReference>
<dbReference type="GO" id="GO:0016779">
    <property type="term" value="F:nucleotidyltransferase activity"/>
    <property type="evidence" value="ECO:0007669"/>
    <property type="project" value="UniProtKB-ARBA"/>
</dbReference>
<dbReference type="Gene3D" id="1.10.1410.10">
    <property type="match status" value="1"/>
</dbReference>
<feature type="region of interest" description="Disordered" evidence="1">
    <location>
        <begin position="558"/>
        <end position="579"/>
    </location>
</feature>
<gene>
    <name evidence="3" type="ORF">DB88DRAFT_523531</name>
</gene>
<dbReference type="GO" id="GO:0010605">
    <property type="term" value="P:negative regulation of macromolecule metabolic process"/>
    <property type="evidence" value="ECO:0007669"/>
    <property type="project" value="UniProtKB-ARBA"/>
</dbReference>
<feature type="compositionally biased region" description="Gly residues" evidence="1">
    <location>
        <begin position="939"/>
        <end position="949"/>
    </location>
</feature>
<feature type="domain" description="Poly(A) RNA polymerase mitochondrial-like central palm" evidence="2">
    <location>
        <begin position="473"/>
        <end position="646"/>
    </location>
</feature>